<keyword evidence="1" id="KW-1133">Transmembrane helix</keyword>
<reference evidence="2 3" key="1">
    <citation type="submission" date="2009-09" db="EMBL/GenBank/DDBJ databases">
        <authorList>
            <person name="Weinstock G."/>
            <person name="Sodergren E."/>
            <person name="Clifton S."/>
            <person name="Fulton L."/>
            <person name="Fulton B."/>
            <person name="Courtney L."/>
            <person name="Fronick C."/>
            <person name="Harrison M."/>
            <person name="Strong C."/>
            <person name="Farmer C."/>
            <person name="Delahaunty K."/>
            <person name="Markovic C."/>
            <person name="Hall O."/>
            <person name="Minx P."/>
            <person name="Tomlinson C."/>
            <person name="Mitreva M."/>
            <person name="Nelson J."/>
            <person name="Hou S."/>
            <person name="Wollam A."/>
            <person name="Pepin K.H."/>
            <person name="Johnson M."/>
            <person name="Bhonagiri V."/>
            <person name="Nash W.E."/>
            <person name="Warren W."/>
            <person name="Chinwalla A."/>
            <person name="Mardis E.R."/>
            <person name="Wilson R.K."/>
        </authorList>
    </citation>
    <scope>NUCLEOTIDE SEQUENCE [LARGE SCALE GENOMIC DNA]</scope>
    <source>
        <strain evidence="3">ATCC 35185 / DSM 20758 / VPI D19B-28</strain>
    </source>
</reference>
<evidence type="ECO:0000313" key="2">
    <source>
        <dbReference type="EMBL" id="EEX78096.1"/>
    </source>
</evidence>
<protein>
    <submittedName>
        <fullName evidence="2">Uncharacterized protein</fullName>
    </submittedName>
</protein>
<gene>
    <name evidence="2" type="ORF">SELSPUOL_00577</name>
</gene>
<accession>C9LSZ7</accession>
<sequence length="41" mass="4795">MVSIISGGRRKVNKSVIFSYFSELFLMLFIYNRNGSVYNRS</sequence>
<keyword evidence="1" id="KW-0812">Transmembrane</keyword>
<evidence type="ECO:0000256" key="1">
    <source>
        <dbReference type="SAM" id="Phobius"/>
    </source>
</evidence>
<name>C9LSZ7_SELS3</name>
<dbReference type="Proteomes" id="UP000003505">
    <property type="component" value="Unassembled WGS sequence"/>
</dbReference>
<feature type="transmembrane region" description="Helical" evidence="1">
    <location>
        <begin position="12"/>
        <end position="31"/>
    </location>
</feature>
<evidence type="ECO:0000313" key="3">
    <source>
        <dbReference type="Proteomes" id="UP000003505"/>
    </source>
</evidence>
<dbReference type="EMBL" id="ACKP02000011">
    <property type="protein sequence ID" value="EEX78096.1"/>
    <property type="molecule type" value="Genomic_DNA"/>
</dbReference>
<dbReference type="AlphaFoldDB" id="C9LSZ7"/>
<keyword evidence="1" id="KW-0472">Membrane</keyword>
<comment type="caution">
    <text evidence="2">The sequence shown here is derived from an EMBL/GenBank/DDBJ whole genome shotgun (WGS) entry which is preliminary data.</text>
</comment>
<proteinExistence type="predicted"/>
<organism evidence="2 3">
    <name type="scientific">Selenomonas sputigena (strain ATCC 35185 / DSM 20758 / CCUG 44933 / VPI D19B-28)</name>
    <dbReference type="NCBI Taxonomy" id="546271"/>
    <lineage>
        <taxon>Bacteria</taxon>
        <taxon>Bacillati</taxon>
        <taxon>Bacillota</taxon>
        <taxon>Negativicutes</taxon>
        <taxon>Selenomonadales</taxon>
        <taxon>Selenomonadaceae</taxon>
        <taxon>Selenomonas</taxon>
    </lineage>
</organism>